<feature type="compositionally biased region" description="Basic and acidic residues" evidence="1">
    <location>
        <begin position="1"/>
        <end position="11"/>
    </location>
</feature>
<gene>
    <name evidence="2" type="ORF">NDU88_002508</name>
</gene>
<name>A0AAV7MQR3_PLEWA</name>
<accession>A0AAV7MQR3</accession>
<sequence length="67" mass="7645">HQHQQAKEVGHSRVGKHLATGPRVMKPLTQRDPMAWRDSAKLAGCFRVARDNEDSGRVEWKILSKIK</sequence>
<organism evidence="2 3">
    <name type="scientific">Pleurodeles waltl</name>
    <name type="common">Iberian ribbed newt</name>
    <dbReference type="NCBI Taxonomy" id="8319"/>
    <lineage>
        <taxon>Eukaryota</taxon>
        <taxon>Metazoa</taxon>
        <taxon>Chordata</taxon>
        <taxon>Craniata</taxon>
        <taxon>Vertebrata</taxon>
        <taxon>Euteleostomi</taxon>
        <taxon>Amphibia</taxon>
        <taxon>Batrachia</taxon>
        <taxon>Caudata</taxon>
        <taxon>Salamandroidea</taxon>
        <taxon>Salamandridae</taxon>
        <taxon>Pleurodelinae</taxon>
        <taxon>Pleurodeles</taxon>
    </lineage>
</organism>
<evidence type="ECO:0000313" key="2">
    <source>
        <dbReference type="EMBL" id="KAJ1105100.1"/>
    </source>
</evidence>
<dbReference type="EMBL" id="JANPWB010000013">
    <property type="protein sequence ID" value="KAJ1105100.1"/>
    <property type="molecule type" value="Genomic_DNA"/>
</dbReference>
<comment type="caution">
    <text evidence="2">The sequence shown here is derived from an EMBL/GenBank/DDBJ whole genome shotgun (WGS) entry which is preliminary data.</text>
</comment>
<feature type="non-terminal residue" evidence="2">
    <location>
        <position position="67"/>
    </location>
</feature>
<evidence type="ECO:0000256" key="1">
    <source>
        <dbReference type="SAM" id="MobiDB-lite"/>
    </source>
</evidence>
<dbReference type="Proteomes" id="UP001066276">
    <property type="component" value="Chromosome 9"/>
</dbReference>
<protein>
    <submittedName>
        <fullName evidence="2">Uncharacterized protein</fullName>
    </submittedName>
</protein>
<reference evidence="2" key="1">
    <citation type="journal article" date="2022" name="bioRxiv">
        <title>Sequencing and chromosome-scale assembly of the giantPleurodeles waltlgenome.</title>
        <authorList>
            <person name="Brown T."/>
            <person name="Elewa A."/>
            <person name="Iarovenko S."/>
            <person name="Subramanian E."/>
            <person name="Araus A.J."/>
            <person name="Petzold A."/>
            <person name="Susuki M."/>
            <person name="Suzuki K.-i.T."/>
            <person name="Hayashi T."/>
            <person name="Toyoda A."/>
            <person name="Oliveira C."/>
            <person name="Osipova E."/>
            <person name="Leigh N.D."/>
            <person name="Simon A."/>
            <person name="Yun M.H."/>
        </authorList>
    </citation>
    <scope>NUCLEOTIDE SEQUENCE</scope>
    <source>
        <strain evidence="2">20211129_DDA</strain>
        <tissue evidence="2">Liver</tissue>
    </source>
</reference>
<proteinExistence type="predicted"/>
<feature type="non-terminal residue" evidence="2">
    <location>
        <position position="1"/>
    </location>
</feature>
<keyword evidence="3" id="KW-1185">Reference proteome</keyword>
<evidence type="ECO:0000313" key="3">
    <source>
        <dbReference type="Proteomes" id="UP001066276"/>
    </source>
</evidence>
<feature type="region of interest" description="Disordered" evidence="1">
    <location>
        <begin position="1"/>
        <end position="32"/>
    </location>
</feature>
<dbReference type="AlphaFoldDB" id="A0AAV7MQR3"/>